<keyword evidence="2" id="KW-1185">Reference proteome</keyword>
<dbReference type="Proteomes" id="UP001066276">
    <property type="component" value="Chromosome 12"/>
</dbReference>
<gene>
    <name evidence="1" type="ORF">NDU88_004167</name>
</gene>
<evidence type="ECO:0000313" key="1">
    <source>
        <dbReference type="EMBL" id="KAJ1084012.1"/>
    </source>
</evidence>
<reference evidence="1" key="1">
    <citation type="journal article" date="2022" name="bioRxiv">
        <title>Sequencing and chromosome-scale assembly of the giantPleurodeles waltlgenome.</title>
        <authorList>
            <person name="Brown T."/>
            <person name="Elewa A."/>
            <person name="Iarovenko S."/>
            <person name="Subramanian E."/>
            <person name="Araus A.J."/>
            <person name="Petzold A."/>
            <person name="Susuki M."/>
            <person name="Suzuki K.-i.T."/>
            <person name="Hayashi T."/>
            <person name="Toyoda A."/>
            <person name="Oliveira C."/>
            <person name="Osipova E."/>
            <person name="Leigh N.D."/>
            <person name="Simon A."/>
            <person name="Yun M.H."/>
        </authorList>
    </citation>
    <scope>NUCLEOTIDE SEQUENCE</scope>
    <source>
        <strain evidence="1">20211129_DDA</strain>
        <tissue evidence="1">Liver</tissue>
    </source>
</reference>
<protein>
    <submittedName>
        <fullName evidence="1">Uncharacterized protein</fullName>
    </submittedName>
</protein>
<accession>A0AAV7KXK7</accession>
<evidence type="ECO:0000313" key="2">
    <source>
        <dbReference type="Proteomes" id="UP001066276"/>
    </source>
</evidence>
<sequence length="175" mass="19745">MPGGRSSNKHSGKPTRQLLFSEALQHSRTSYPATKVHPPGQPCIMMDHTQVATMDRILQEISVVGRRLEGMDSRMTSLTEETKLMHLDISGFQTQVTSLEQRVTTVEAQAVLAPDRDHELLYLRSKIIDLENRRRRDNVCFLGFPENIEGAGIQSFLKLTLPKLTGLTFDPPLEF</sequence>
<name>A0AAV7KXK7_PLEWA</name>
<dbReference type="AlphaFoldDB" id="A0AAV7KXK7"/>
<comment type="caution">
    <text evidence="1">The sequence shown here is derived from an EMBL/GenBank/DDBJ whole genome shotgun (WGS) entry which is preliminary data.</text>
</comment>
<proteinExistence type="predicted"/>
<organism evidence="1 2">
    <name type="scientific">Pleurodeles waltl</name>
    <name type="common">Iberian ribbed newt</name>
    <dbReference type="NCBI Taxonomy" id="8319"/>
    <lineage>
        <taxon>Eukaryota</taxon>
        <taxon>Metazoa</taxon>
        <taxon>Chordata</taxon>
        <taxon>Craniata</taxon>
        <taxon>Vertebrata</taxon>
        <taxon>Euteleostomi</taxon>
        <taxon>Amphibia</taxon>
        <taxon>Batrachia</taxon>
        <taxon>Caudata</taxon>
        <taxon>Salamandroidea</taxon>
        <taxon>Salamandridae</taxon>
        <taxon>Pleurodelinae</taxon>
        <taxon>Pleurodeles</taxon>
    </lineage>
</organism>
<dbReference type="EMBL" id="JANPWB010000016">
    <property type="protein sequence ID" value="KAJ1084012.1"/>
    <property type="molecule type" value="Genomic_DNA"/>
</dbReference>